<dbReference type="RefSeq" id="XP_029237499.1">
    <property type="nucleotide sequence ID" value="XM_029382592.1"/>
</dbReference>
<dbReference type="VEuPathDB" id="TriTrypDB:TRSC58_06406"/>
<feature type="region of interest" description="Disordered" evidence="1">
    <location>
        <begin position="539"/>
        <end position="573"/>
    </location>
</feature>
<reference evidence="2 3" key="1">
    <citation type="journal article" date="2018" name="BMC Genomics">
        <title>Genomic comparison of Trypanosoma conorhini and Trypanosoma rangeli to Trypanosoma cruzi strains of high and low virulence.</title>
        <authorList>
            <person name="Bradwell K.R."/>
            <person name="Koparde V.N."/>
            <person name="Matveyev A.V."/>
            <person name="Serrano M.G."/>
            <person name="Alves J.M."/>
            <person name="Parikh H."/>
            <person name="Huang B."/>
            <person name="Lee V."/>
            <person name="Espinosa-Alvarez O."/>
            <person name="Ortiz P.A."/>
            <person name="Costa-Martins A.G."/>
            <person name="Teixeira M.M."/>
            <person name="Buck G.A."/>
        </authorList>
    </citation>
    <scope>NUCLEOTIDE SEQUENCE [LARGE SCALE GENOMIC DNA]</scope>
    <source>
        <strain evidence="2 3">AM80</strain>
    </source>
</reference>
<evidence type="ECO:0000313" key="2">
    <source>
        <dbReference type="EMBL" id="RNF03425.1"/>
    </source>
</evidence>
<name>A0A422ND70_TRYRA</name>
<evidence type="ECO:0000313" key="3">
    <source>
        <dbReference type="Proteomes" id="UP000283634"/>
    </source>
</evidence>
<feature type="compositionally biased region" description="Basic and acidic residues" evidence="1">
    <location>
        <begin position="233"/>
        <end position="245"/>
    </location>
</feature>
<feature type="region of interest" description="Disordered" evidence="1">
    <location>
        <begin position="88"/>
        <end position="194"/>
    </location>
</feature>
<feature type="region of interest" description="Disordered" evidence="1">
    <location>
        <begin position="233"/>
        <end position="256"/>
    </location>
</feature>
<feature type="compositionally biased region" description="Basic and acidic residues" evidence="1">
    <location>
        <begin position="545"/>
        <end position="556"/>
    </location>
</feature>
<dbReference type="EMBL" id="MKGL01000196">
    <property type="protein sequence ID" value="RNF03425.1"/>
    <property type="molecule type" value="Genomic_DNA"/>
</dbReference>
<proteinExistence type="predicted"/>
<dbReference type="AlphaFoldDB" id="A0A422ND70"/>
<dbReference type="OrthoDB" id="248017at2759"/>
<evidence type="ECO:0000256" key="1">
    <source>
        <dbReference type="SAM" id="MobiDB-lite"/>
    </source>
</evidence>
<feature type="compositionally biased region" description="Basic and acidic residues" evidence="1">
    <location>
        <begin position="101"/>
        <end position="113"/>
    </location>
</feature>
<comment type="caution">
    <text evidence="2">The sequence shown here is derived from an EMBL/GenBank/DDBJ whole genome shotgun (WGS) entry which is preliminary data.</text>
</comment>
<sequence>MDTGADPAVVRRGPLSERVAGVLRAGKPPSRGCSSINRLAPNASTAPPRAPPHSPRRRLDENCTATPRSASTVTVLAPSVEELLVRGHDVAAGRVGTSPQRPRERPSLQDETHACQAPAPSNPERVMAAPAPQPASGVQAAQYVYSSSPPPPLLPQSPASPRQAPGREAPRHPWGTQVPPPSELQQEETSGRSSGRLSLVSLQGFSSNDLFVTGKLMLQEKISTSEVAVAEEERSFSTQREKQDAIPRGMSREPPPLPYFQKEEELAQYDSHQPRMLMTWEDSPSPWTPLCGGATPSANAAGDALLTTRRPAPRLTPLLPSLPEPGDTVTLLMVVKAASSADGGDSDDYHGNSIASYMGMGPKLVSGPIVLRVFMSRLQLETTCVFDLKMGVEHQLGVAAARQTLRANGAVLHDALPLSLLDFSVILFMDVEAPEEARVEQSKLQGNIQRLVPQRERTPVLQFHEASLSLPPSPRDCDAMLERLERCMRASATALWSSRGKTHAVNGCGSSRHAVSREDLQRGDDCIETNIYVGNGEEENVGAMHDGRGRHERDDGTAGSLQMSRPRGSPPFPPQEIPETMCGVSAAAGADAVEGPALGQRGPLEDAATRAKQQMELLAWLGRKLGRRGSGSGSSSCEAGGE</sequence>
<gene>
    <name evidence="2" type="ORF">TraAM80_05721</name>
</gene>
<keyword evidence="3" id="KW-1185">Reference proteome</keyword>
<dbReference type="OMA" id="DGMTHER"/>
<feature type="region of interest" description="Disordered" evidence="1">
    <location>
        <begin position="1"/>
        <end position="71"/>
    </location>
</feature>
<dbReference type="Proteomes" id="UP000283634">
    <property type="component" value="Unassembled WGS sequence"/>
</dbReference>
<protein>
    <submittedName>
        <fullName evidence="2">Uncharacterized protein</fullName>
    </submittedName>
</protein>
<organism evidence="2 3">
    <name type="scientific">Trypanosoma rangeli</name>
    <dbReference type="NCBI Taxonomy" id="5698"/>
    <lineage>
        <taxon>Eukaryota</taxon>
        <taxon>Discoba</taxon>
        <taxon>Euglenozoa</taxon>
        <taxon>Kinetoplastea</taxon>
        <taxon>Metakinetoplastina</taxon>
        <taxon>Trypanosomatida</taxon>
        <taxon>Trypanosomatidae</taxon>
        <taxon>Trypanosoma</taxon>
        <taxon>Herpetosoma</taxon>
    </lineage>
</organism>
<feature type="compositionally biased region" description="Polar residues" evidence="1">
    <location>
        <begin position="32"/>
        <end position="45"/>
    </location>
</feature>
<dbReference type="GeneID" id="40329654"/>
<accession>A0A422ND70</accession>